<keyword evidence="3" id="KW-1185">Reference proteome</keyword>
<dbReference type="Proteomes" id="UP000606921">
    <property type="component" value="Unassembled WGS sequence"/>
</dbReference>
<organism evidence="2 3">
    <name type="scientific">Pseudorhizobium endolithicum</name>
    <dbReference type="NCBI Taxonomy" id="1191678"/>
    <lineage>
        <taxon>Bacteria</taxon>
        <taxon>Pseudomonadati</taxon>
        <taxon>Pseudomonadota</taxon>
        <taxon>Alphaproteobacteria</taxon>
        <taxon>Hyphomicrobiales</taxon>
        <taxon>Rhizobiaceae</taxon>
        <taxon>Rhizobium/Agrobacterium group</taxon>
        <taxon>Pseudorhizobium</taxon>
    </lineage>
</organism>
<dbReference type="RefSeq" id="WP_142591845.1">
    <property type="nucleotide sequence ID" value="NZ_CABFWF030000006.1"/>
</dbReference>
<feature type="transmembrane region" description="Helical" evidence="1">
    <location>
        <begin position="98"/>
        <end position="119"/>
    </location>
</feature>
<evidence type="ECO:0000313" key="3">
    <source>
        <dbReference type="Proteomes" id="UP000606921"/>
    </source>
</evidence>
<sequence length="182" mass="19417">MAFGMERPHAAQVRDKWGWFLALGVLLLVLGLLAFLNVFLATVASVLYIGAMMLVGGAVQFAHAFQAKGWSQAIYWGASGLLYMLAGFLAFWNPALTAALFTLFMSGALLVAGAARIWVGYKMRPMKGSGWIIVGGLVTALAGIAIATGWPVNSLWVLGLFLAIDLTMQGWALIAVALAARR</sequence>
<feature type="transmembrane region" description="Helical" evidence="1">
    <location>
        <begin position="46"/>
        <end position="66"/>
    </location>
</feature>
<dbReference type="Pfam" id="PF03729">
    <property type="entry name" value="DUF308"/>
    <property type="match status" value="1"/>
</dbReference>
<name>A0ABN7JFK2_9HYPH</name>
<feature type="transmembrane region" description="Helical" evidence="1">
    <location>
        <begin position="20"/>
        <end position="40"/>
    </location>
</feature>
<dbReference type="PANTHER" id="PTHR34989">
    <property type="entry name" value="PROTEIN HDED"/>
    <property type="match status" value="1"/>
</dbReference>
<keyword evidence="1" id="KW-1133">Transmembrane helix</keyword>
<protein>
    <submittedName>
        <fullName evidence="2">HdeD protein</fullName>
    </submittedName>
</protein>
<dbReference type="EMBL" id="CABFWF030000006">
    <property type="protein sequence ID" value="CAD7028382.1"/>
    <property type="molecule type" value="Genomic_DNA"/>
</dbReference>
<keyword evidence="1" id="KW-0812">Transmembrane</keyword>
<comment type="caution">
    <text evidence="2">The sequence shown here is derived from an EMBL/GenBank/DDBJ whole genome shotgun (WGS) entry which is preliminary data.</text>
</comment>
<feature type="transmembrane region" description="Helical" evidence="1">
    <location>
        <begin position="73"/>
        <end position="92"/>
    </location>
</feature>
<gene>
    <name evidence="2" type="ORF">REJC140_02619</name>
</gene>
<evidence type="ECO:0000256" key="1">
    <source>
        <dbReference type="SAM" id="Phobius"/>
    </source>
</evidence>
<feature type="transmembrane region" description="Helical" evidence="1">
    <location>
        <begin position="131"/>
        <end position="150"/>
    </location>
</feature>
<dbReference type="InterPro" id="IPR052712">
    <property type="entry name" value="Acid_resist_chaperone_HdeD"/>
</dbReference>
<accession>A0ABN7JFK2</accession>
<feature type="transmembrane region" description="Helical" evidence="1">
    <location>
        <begin position="156"/>
        <end position="180"/>
    </location>
</feature>
<evidence type="ECO:0000313" key="2">
    <source>
        <dbReference type="EMBL" id="CAD7028382.1"/>
    </source>
</evidence>
<keyword evidence="1" id="KW-0472">Membrane</keyword>
<reference evidence="2 3" key="1">
    <citation type="submission" date="2020-11" db="EMBL/GenBank/DDBJ databases">
        <authorList>
            <person name="Lassalle F."/>
        </authorList>
    </citation>
    <scope>NUCLEOTIDE SEQUENCE [LARGE SCALE GENOMIC DNA]</scope>
    <source>
        <strain evidence="2 3">JC140</strain>
    </source>
</reference>
<proteinExistence type="predicted"/>
<dbReference type="InterPro" id="IPR005325">
    <property type="entry name" value="DUF308_memb"/>
</dbReference>
<dbReference type="PANTHER" id="PTHR34989:SF1">
    <property type="entry name" value="PROTEIN HDED"/>
    <property type="match status" value="1"/>
</dbReference>